<name>A0AAD6RT80_9ROSI</name>
<dbReference type="Pfam" id="PF02485">
    <property type="entry name" value="Branch"/>
    <property type="match status" value="1"/>
</dbReference>
<keyword evidence="4" id="KW-0472">Membrane</keyword>
<dbReference type="Proteomes" id="UP001164929">
    <property type="component" value="Chromosome 1"/>
</dbReference>
<keyword evidence="2" id="KW-0328">Glycosyltransferase</keyword>
<sequence length="286" mass="32671">MGSLNVEKRWAFPLVISSLICLFLLATCFNMGLVSSLHTINQIFNIFQSRINQTTEDLIHTFSTINRNLNFIEHTSKLEWKADKRAMPLIVDPGLYSTTKADIYWAMPRRSLPTAFKLFTGSAWMVLTRSFVEYLIWGWDNLPRTLLMYYTNFVSSPEGYFHTVICNVPEYAQTAVSHDLHYIAWDNPPKQHPHTLTLNDTDHMIASGAAFARKFKRDDPVLDKIDKDLLHRKNGTFTPGGWCSGKPKCSEVGDLDKIKPGPGAHRLKRLIARVALNTKLKQNQCK</sequence>
<dbReference type="PANTHER" id="PTHR45719:SF7">
    <property type="entry name" value="OS01G0201100 PROTEIN"/>
    <property type="match status" value="1"/>
</dbReference>
<reference evidence="6 7" key="1">
    <citation type="journal article" date="2023" name="Mol. Ecol. Resour.">
        <title>Chromosome-level genome assembly of a triploid poplar Populus alba 'Berolinensis'.</title>
        <authorList>
            <person name="Chen S."/>
            <person name="Yu Y."/>
            <person name="Wang X."/>
            <person name="Wang S."/>
            <person name="Zhang T."/>
            <person name="Zhou Y."/>
            <person name="He R."/>
            <person name="Meng N."/>
            <person name="Wang Y."/>
            <person name="Liu W."/>
            <person name="Liu Z."/>
            <person name="Liu J."/>
            <person name="Guo Q."/>
            <person name="Huang H."/>
            <person name="Sederoff R.R."/>
            <person name="Wang G."/>
            <person name="Qu G."/>
            <person name="Chen S."/>
        </authorList>
    </citation>
    <scope>NUCLEOTIDE SEQUENCE [LARGE SCALE GENOMIC DNA]</scope>
    <source>
        <strain evidence="6">SC-2020</strain>
    </source>
</reference>
<dbReference type="InterPro" id="IPR003406">
    <property type="entry name" value="Glyco_trans_14"/>
</dbReference>
<evidence type="ECO:0000256" key="1">
    <source>
        <dbReference type="ARBA" id="ARBA00004606"/>
    </source>
</evidence>
<dbReference type="GO" id="GO:0016020">
    <property type="term" value="C:membrane"/>
    <property type="evidence" value="ECO:0007669"/>
    <property type="project" value="UniProtKB-SubCell"/>
</dbReference>
<evidence type="ECO:0000256" key="5">
    <source>
        <dbReference type="ARBA" id="ARBA00023180"/>
    </source>
</evidence>
<keyword evidence="5" id="KW-0325">Glycoprotein</keyword>
<protein>
    <submittedName>
        <fullName evidence="6">Beta-glucuronosyltransferase GlcAT14B</fullName>
    </submittedName>
</protein>
<comment type="subcellular location">
    <subcellularLocation>
        <location evidence="1">Membrane</location>
        <topology evidence="1">Single-pass type II membrane protein</topology>
    </subcellularLocation>
</comment>
<evidence type="ECO:0000313" key="7">
    <source>
        <dbReference type="Proteomes" id="UP001164929"/>
    </source>
</evidence>
<dbReference type="GO" id="GO:0015020">
    <property type="term" value="F:glucuronosyltransferase activity"/>
    <property type="evidence" value="ECO:0007669"/>
    <property type="project" value="InterPro"/>
</dbReference>
<keyword evidence="7" id="KW-1185">Reference proteome</keyword>
<gene>
    <name evidence="6" type="ORF">NC653_004106</name>
</gene>
<evidence type="ECO:0000313" key="6">
    <source>
        <dbReference type="EMBL" id="KAJ7014700.1"/>
    </source>
</evidence>
<evidence type="ECO:0000256" key="4">
    <source>
        <dbReference type="ARBA" id="ARBA00023136"/>
    </source>
</evidence>
<dbReference type="PANTHER" id="PTHR45719">
    <property type="entry name" value="GLYCOSYLTRANSFERASE"/>
    <property type="match status" value="1"/>
</dbReference>
<comment type="caution">
    <text evidence="6">The sequence shown here is derived from an EMBL/GenBank/DDBJ whole genome shotgun (WGS) entry which is preliminary data.</text>
</comment>
<evidence type="ECO:0000256" key="2">
    <source>
        <dbReference type="ARBA" id="ARBA00022676"/>
    </source>
</evidence>
<dbReference type="AlphaFoldDB" id="A0AAD6RT80"/>
<dbReference type="EMBL" id="JAQIZT010000001">
    <property type="protein sequence ID" value="KAJ7014700.1"/>
    <property type="molecule type" value="Genomic_DNA"/>
</dbReference>
<organism evidence="6 7">
    <name type="scientific">Populus alba x Populus x berolinensis</name>
    <dbReference type="NCBI Taxonomy" id="444605"/>
    <lineage>
        <taxon>Eukaryota</taxon>
        <taxon>Viridiplantae</taxon>
        <taxon>Streptophyta</taxon>
        <taxon>Embryophyta</taxon>
        <taxon>Tracheophyta</taxon>
        <taxon>Spermatophyta</taxon>
        <taxon>Magnoliopsida</taxon>
        <taxon>eudicotyledons</taxon>
        <taxon>Gunneridae</taxon>
        <taxon>Pentapetalae</taxon>
        <taxon>rosids</taxon>
        <taxon>fabids</taxon>
        <taxon>Malpighiales</taxon>
        <taxon>Salicaceae</taxon>
        <taxon>Saliceae</taxon>
        <taxon>Populus</taxon>
    </lineage>
</organism>
<keyword evidence="3" id="KW-0808">Transferase</keyword>
<dbReference type="InterPro" id="IPR044610">
    <property type="entry name" value="GLCAT14A/B/C"/>
</dbReference>
<proteinExistence type="predicted"/>
<accession>A0AAD6RT80</accession>
<evidence type="ECO:0000256" key="3">
    <source>
        <dbReference type="ARBA" id="ARBA00022679"/>
    </source>
</evidence>